<name>A0ABT7QMM3_9GAMM</name>
<reference evidence="2" key="1">
    <citation type="submission" date="2022-08" db="EMBL/GenBank/DDBJ databases">
        <authorList>
            <person name="Dzunkova M."/>
            <person name="La Clair J."/>
            <person name="Tyml T."/>
            <person name="Doud D."/>
            <person name="Schulz F."/>
            <person name="Piquer S."/>
            <person name="Porcel Sanchis D."/>
            <person name="Osborn A."/>
            <person name="Robinson D."/>
            <person name="Louie K.B."/>
            <person name="Bowen B.P."/>
            <person name="Bowers R."/>
            <person name="Lee J."/>
            <person name="Arnau Llombart V."/>
            <person name="Diaz Villanueva W."/>
            <person name="Gosliner T."/>
            <person name="Northen T."/>
            <person name="Cheng J.-F."/>
            <person name="Burkart M.D."/>
            <person name="Woyke T."/>
        </authorList>
    </citation>
    <scope>NUCLEOTIDE SEQUENCE</scope>
    <source>
        <strain evidence="2">Df01</strain>
    </source>
</reference>
<dbReference type="SUPFAM" id="SSF53756">
    <property type="entry name" value="UDP-Glycosyltransferase/glycogen phosphorylase"/>
    <property type="match status" value="1"/>
</dbReference>
<dbReference type="Gene3D" id="3.40.50.2000">
    <property type="entry name" value="Glycogen Phosphorylase B"/>
    <property type="match status" value="1"/>
</dbReference>
<gene>
    <name evidence="2" type="ORF">NQX30_06170</name>
</gene>
<sequence>MTDYLLIRGGDGERILDALAVAVDLSTNANIQIDIAVPAALVPIAQLSEVVRRVIPITAPTPPKFSEAVSKGDWKNKLIAATKTVASAANRNMRDYLAVAEKLRLVRYAAVYDFDASGFSLAVARAAKTQKIIGFAPECAPNAVSGAALMYHDTRLVPQKLSEVERCRYLVARHLNYPPDLPIGWKLRTTVPPTWMPKTPFMLVGGNIPAPFIDVLTAAGITVVGDFEKADVCAPEPLSPEILAALSSAATVVVGNGLLTSIAIAKGTKTLYIGAAKALPYRATLIDTPTALNEALKKCATPSAASRPVDTPPTPPVSVSDSGLHLKK</sequence>
<reference evidence="2" key="2">
    <citation type="journal article" date="2023" name="Microbiome">
        <title>Synthase-selected sorting approach identifies a beta-lactone synthase in a nudibranch symbiotic bacterium.</title>
        <authorList>
            <person name="Dzunkova M."/>
            <person name="La Clair J.J."/>
            <person name="Tyml T."/>
            <person name="Doud D."/>
            <person name="Schulz F."/>
            <person name="Piquer-Esteban S."/>
            <person name="Porcel Sanchis D."/>
            <person name="Osborn A."/>
            <person name="Robinson D."/>
            <person name="Louie K.B."/>
            <person name="Bowen B.P."/>
            <person name="Bowers R.M."/>
            <person name="Lee J."/>
            <person name="Arnau V."/>
            <person name="Diaz-Villanueva W."/>
            <person name="Stepanauskas R."/>
            <person name="Gosliner T."/>
            <person name="Date S.V."/>
            <person name="Northen T.R."/>
            <person name="Cheng J.F."/>
            <person name="Burkart M.D."/>
            <person name="Woyke T."/>
        </authorList>
    </citation>
    <scope>NUCLEOTIDE SEQUENCE</scope>
    <source>
        <strain evidence="2">Df01</strain>
    </source>
</reference>
<evidence type="ECO:0000313" key="3">
    <source>
        <dbReference type="Proteomes" id="UP001168167"/>
    </source>
</evidence>
<feature type="region of interest" description="Disordered" evidence="1">
    <location>
        <begin position="301"/>
        <end position="328"/>
    </location>
</feature>
<evidence type="ECO:0000313" key="2">
    <source>
        <dbReference type="EMBL" id="MDM5147953.1"/>
    </source>
</evidence>
<evidence type="ECO:0000256" key="1">
    <source>
        <dbReference type="SAM" id="MobiDB-lite"/>
    </source>
</evidence>
<dbReference type="Proteomes" id="UP001168167">
    <property type="component" value="Unassembled WGS sequence"/>
</dbReference>
<keyword evidence="3" id="KW-1185">Reference proteome</keyword>
<dbReference type="EMBL" id="JANQAO010000003">
    <property type="protein sequence ID" value="MDM5147953.1"/>
    <property type="molecule type" value="Genomic_DNA"/>
</dbReference>
<organism evidence="2 3">
    <name type="scientific">Candidatus Doriopsillibacter californiensis</name>
    <dbReference type="NCBI Taxonomy" id="2970740"/>
    <lineage>
        <taxon>Bacteria</taxon>
        <taxon>Pseudomonadati</taxon>
        <taxon>Pseudomonadota</taxon>
        <taxon>Gammaproteobacteria</taxon>
        <taxon>Candidatus Tethybacterales</taxon>
        <taxon>Candidatus Persebacteraceae</taxon>
        <taxon>Candidatus Doriopsillibacter</taxon>
    </lineage>
</organism>
<proteinExistence type="predicted"/>
<protein>
    <submittedName>
        <fullName evidence="2">Glycosyltransferase family 9 protein</fullName>
    </submittedName>
</protein>
<accession>A0ABT7QMM3</accession>
<comment type="caution">
    <text evidence="2">The sequence shown here is derived from an EMBL/GenBank/DDBJ whole genome shotgun (WGS) entry which is preliminary data.</text>
</comment>